<evidence type="ECO:0000313" key="2">
    <source>
        <dbReference type="EMBL" id="CAK9210578.1"/>
    </source>
</evidence>
<keyword evidence="3" id="KW-1185">Reference proteome</keyword>
<name>A0ABP0U1I3_9BRYO</name>
<feature type="compositionally biased region" description="Polar residues" evidence="1">
    <location>
        <begin position="192"/>
        <end position="209"/>
    </location>
</feature>
<protein>
    <recommendedName>
        <fullName evidence="4">Endonuclease/exonuclease/phosphatase domain-containing protein</fullName>
    </recommendedName>
</protein>
<evidence type="ECO:0008006" key="4">
    <source>
        <dbReference type="Google" id="ProtNLM"/>
    </source>
</evidence>
<evidence type="ECO:0000256" key="1">
    <source>
        <dbReference type="SAM" id="MobiDB-lite"/>
    </source>
</evidence>
<dbReference type="EMBL" id="OZ019910">
    <property type="protein sequence ID" value="CAK9210578.1"/>
    <property type="molecule type" value="Genomic_DNA"/>
</dbReference>
<reference evidence="2" key="1">
    <citation type="submission" date="2024-02" db="EMBL/GenBank/DDBJ databases">
        <authorList>
            <consortium name="ELIXIR-Norway"/>
            <consortium name="Elixir Norway"/>
        </authorList>
    </citation>
    <scope>NUCLEOTIDE SEQUENCE</scope>
</reference>
<evidence type="ECO:0000313" key="3">
    <source>
        <dbReference type="Proteomes" id="UP001497512"/>
    </source>
</evidence>
<feature type="region of interest" description="Disordered" evidence="1">
    <location>
        <begin position="189"/>
        <end position="209"/>
    </location>
</feature>
<gene>
    <name evidence="2" type="ORF">CSSPTR1EN2_LOCUS10230</name>
</gene>
<dbReference type="Gene3D" id="3.60.10.10">
    <property type="entry name" value="Endonuclease/exonuclease/phosphatase"/>
    <property type="match status" value="1"/>
</dbReference>
<dbReference type="InterPro" id="IPR036691">
    <property type="entry name" value="Endo/exonu/phosph_ase_sf"/>
</dbReference>
<proteinExistence type="predicted"/>
<accession>A0ABP0U1I3</accession>
<organism evidence="2 3">
    <name type="scientific">Sphagnum troendelagicum</name>
    <dbReference type="NCBI Taxonomy" id="128251"/>
    <lineage>
        <taxon>Eukaryota</taxon>
        <taxon>Viridiplantae</taxon>
        <taxon>Streptophyta</taxon>
        <taxon>Embryophyta</taxon>
        <taxon>Bryophyta</taxon>
        <taxon>Sphagnophytina</taxon>
        <taxon>Sphagnopsida</taxon>
        <taxon>Sphagnales</taxon>
        <taxon>Sphagnaceae</taxon>
        <taxon>Sphagnum</taxon>
    </lineage>
</organism>
<dbReference type="Proteomes" id="UP001497512">
    <property type="component" value="Chromosome 18"/>
</dbReference>
<sequence>MHKREAASWHRMTLRYGLTDAWLLDNFHKQSEKEFTYDNGRAGRNSAISRTDKFMISQTVEERGGRIEVAASMRKLSDHSPLSIKIWGRHDTPKSTSNYFDVSLLSDKRKKKDMLEAWIGDAPLPTNDQNWASWLETATDRATQCNRRLSKEKKRAQGTQIKSYTKKIQLAEIQLQRNPTNEEIREILSDCKASSQKSSKTRSNVTDTS</sequence>